<evidence type="ECO:0000259" key="1">
    <source>
        <dbReference type="Pfam" id="PF10026"/>
    </source>
</evidence>
<dbReference type="Proteomes" id="UP001339962">
    <property type="component" value="Unassembled WGS sequence"/>
</dbReference>
<sequence>MPVIHTDEWLATEQPLQLCERLTDYFRGGNARHIYVHLIHHGMHSLSEEAKKITETMKRKQLWERTERIYHRLQKRWNGPDVPVFIFPANEHNRKMARDFNSKGGLAYADKLFLFLLPQHSWKEIEAVLTHEYNHVCRLAKQPKKEYPLLDAVILEGLAEQAVGQDVGKEYQAKWTSYYSDDELRHFWKQYLDRYQMIFPSHRLYDRLLYGRGLYPEMLGYAVGYGIVCAALQKEHDFFKLMEMPAERILQLAQF</sequence>
<organism evidence="3 5">
    <name type="scientific">Anoxybacteroides rupiense</name>
    <dbReference type="NCBI Taxonomy" id="311460"/>
    <lineage>
        <taxon>Bacteria</taxon>
        <taxon>Bacillati</taxon>
        <taxon>Bacillota</taxon>
        <taxon>Bacilli</taxon>
        <taxon>Bacillales</taxon>
        <taxon>Anoxybacillaceae</taxon>
        <taxon>Anoxybacteroides</taxon>
    </lineage>
</organism>
<dbReference type="InterPro" id="IPR018728">
    <property type="entry name" value="DUF2268"/>
</dbReference>
<reference evidence="3 5" key="2">
    <citation type="submission" date="2023-03" db="EMBL/GenBank/DDBJ databases">
        <title>Bacillus Genome Sequencing.</title>
        <authorList>
            <person name="Dunlap C."/>
        </authorList>
    </citation>
    <scope>NUCLEOTIDE SEQUENCE [LARGE SCALE GENOMIC DNA]</scope>
    <source>
        <strain evidence="3 5">NRS-38</strain>
    </source>
</reference>
<dbReference type="AlphaFoldDB" id="A0ABD5IVR2"/>
<feature type="domain" description="DUF2268" evidence="1">
    <location>
        <begin position="62"/>
        <end position="251"/>
    </location>
</feature>
<reference evidence="2 4" key="1">
    <citation type="submission" date="2023-01" db="EMBL/GenBank/DDBJ databases">
        <title>Genome-based reclassification of Anoxybacillus geothermalis as a later heterotypic synonym of Anoxybacillus rupiensis.</title>
        <authorList>
            <person name="Inan Bektas K."/>
            <person name="Canakci S."/>
            <person name="Belduz A.A."/>
            <person name="Guler H.H."/>
        </authorList>
    </citation>
    <scope>NUCLEOTIDE SEQUENCE [LARGE SCALE GENOMIC DNA]</scope>
    <source>
        <strain evidence="2 4">DSM 17127</strain>
    </source>
</reference>
<proteinExistence type="predicted"/>
<accession>A0ABD5IVR2</accession>
<gene>
    <name evidence="3" type="ORF">P9850_08350</name>
    <name evidence="2" type="ORF">PNH38_15440</name>
</gene>
<comment type="caution">
    <text evidence="3">The sequence shown here is derived from an EMBL/GenBank/DDBJ whole genome shotgun (WGS) entry which is preliminary data.</text>
</comment>
<name>A0ABD5IVR2_9BACL</name>
<evidence type="ECO:0000313" key="2">
    <source>
        <dbReference type="EMBL" id="MDE8565251.1"/>
    </source>
</evidence>
<dbReference type="RefSeq" id="WP_066148281.1">
    <property type="nucleotide sequence ID" value="NZ_JACIDF010000004.1"/>
</dbReference>
<dbReference type="Pfam" id="PF10026">
    <property type="entry name" value="DUF2268"/>
    <property type="match status" value="1"/>
</dbReference>
<evidence type="ECO:0000313" key="5">
    <source>
        <dbReference type="Proteomes" id="UP001339962"/>
    </source>
</evidence>
<dbReference type="EMBL" id="JAQOTG010000019">
    <property type="protein sequence ID" value="MDE8565251.1"/>
    <property type="molecule type" value="Genomic_DNA"/>
</dbReference>
<keyword evidence="4" id="KW-1185">Reference proteome</keyword>
<dbReference type="EMBL" id="JARTLI010000012">
    <property type="protein sequence ID" value="MED5051865.1"/>
    <property type="molecule type" value="Genomic_DNA"/>
</dbReference>
<dbReference type="Proteomes" id="UP001213979">
    <property type="component" value="Unassembled WGS sequence"/>
</dbReference>
<protein>
    <submittedName>
        <fullName evidence="3">DUF2268 domain-containing protein</fullName>
    </submittedName>
</protein>
<evidence type="ECO:0000313" key="4">
    <source>
        <dbReference type="Proteomes" id="UP001213979"/>
    </source>
</evidence>
<evidence type="ECO:0000313" key="3">
    <source>
        <dbReference type="EMBL" id="MED5051865.1"/>
    </source>
</evidence>